<reference evidence="2" key="1">
    <citation type="submission" date="2012-04" db="EMBL/GenBank/DDBJ databases">
        <title>Complete genome sequence of Helicobacter cetorum strain MIT 00-7128.</title>
        <authorList>
            <person name="Kersulyte D."/>
            <person name="Berg D.E."/>
        </authorList>
    </citation>
    <scope>NUCLEOTIDE SEQUENCE [LARGE SCALE GENOMIC DNA]</scope>
    <source>
        <strain evidence="2">MIT 00-7128</strain>
    </source>
</reference>
<dbReference type="RefSeq" id="WP_014660641.1">
    <property type="nucleotide sequence ID" value="NC_017737.1"/>
</dbReference>
<evidence type="ECO:0000313" key="2">
    <source>
        <dbReference type="Proteomes" id="UP000005010"/>
    </source>
</evidence>
<dbReference type="EMBL" id="CP003479">
    <property type="protein sequence ID" value="AFI03769.1"/>
    <property type="molecule type" value="Genomic_DNA"/>
</dbReference>
<dbReference type="AlphaFoldDB" id="I0ELF0"/>
<dbReference type="HOGENOM" id="CLU_160606_0_0_7"/>
<dbReference type="PATRIC" id="fig|182217.3.peg.506"/>
<organism evidence="1 2">
    <name type="scientific">Helicobacter cetorum (strain ATCC BAA-429 / MIT 00-7128)</name>
    <dbReference type="NCBI Taxonomy" id="182217"/>
    <lineage>
        <taxon>Bacteria</taxon>
        <taxon>Pseudomonadati</taxon>
        <taxon>Campylobacterota</taxon>
        <taxon>Epsilonproteobacteria</taxon>
        <taxon>Campylobacterales</taxon>
        <taxon>Helicobacteraceae</taxon>
        <taxon>Helicobacter</taxon>
    </lineage>
</organism>
<keyword evidence="2" id="KW-1185">Reference proteome</keyword>
<dbReference type="STRING" id="182217.HCW_02440"/>
<evidence type="ECO:0000313" key="1">
    <source>
        <dbReference type="EMBL" id="AFI03769.1"/>
    </source>
</evidence>
<accession>I0ELF0</accession>
<dbReference type="Proteomes" id="UP000005010">
    <property type="component" value="Chromosome"/>
</dbReference>
<name>I0ELF0_HELC0</name>
<sequence length="80" mass="9603">MSYCITFVHYLKQLPSDYNMNLKKDLLDKYFKQRLVYACNQENLNAISSSSETQHPLDRFNARFIDMLRDDIVDFRLFSL</sequence>
<dbReference type="KEGG" id="hce:HCW_02440"/>
<proteinExistence type="predicted"/>
<dbReference type="eggNOG" id="COG1674">
    <property type="taxonomic scope" value="Bacteria"/>
</dbReference>
<protein>
    <submittedName>
        <fullName evidence="1">Uncharacterized protein</fullName>
    </submittedName>
</protein>
<gene>
    <name evidence="1" type="ordered locus">HCW_02440</name>
</gene>